<dbReference type="EMBL" id="GFPF01002212">
    <property type="protein sequence ID" value="MAA13358.1"/>
    <property type="molecule type" value="Transcribed_RNA"/>
</dbReference>
<organism evidence="1">
    <name type="scientific">Rhipicephalus zambeziensis</name>
    <dbReference type="NCBI Taxonomy" id="60191"/>
    <lineage>
        <taxon>Eukaryota</taxon>
        <taxon>Metazoa</taxon>
        <taxon>Ecdysozoa</taxon>
        <taxon>Arthropoda</taxon>
        <taxon>Chelicerata</taxon>
        <taxon>Arachnida</taxon>
        <taxon>Acari</taxon>
        <taxon>Parasitiformes</taxon>
        <taxon>Ixodida</taxon>
        <taxon>Ixodoidea</taxon>
        <taxon>Ixodidae</taxon>
        <taxon>Rhipicephalinae</taxon>
        <taxon>Rhipicephalus</taxon>
        <taxon>Rhipicephalus</taxon>
    </lineage>
</organism>
<proteinExistence type="predicted"/>
<protein>
    <submittedName>
        <fullName evidence="1">Uncharacterized protein</fullName>
    </submittedName>
</protein>
<dbReference type="AlphaFoldDB" id="A0A224Y6Y8"/>
<sequence length="107" mass="11746">MLSAQLPLGNTKWIEAAAARCFGKTSKLHRSKQPQQFLSLNSTCSQIGTSCSSVVSGNSVATVPQWQRRLLFCWPQILCSSVIFFFFFSVHRQGNVGKLPGELKAPG</sequence>
<accession>A0A224Y6Y8</accession>
<evidence type="ECO:0000313" key="1">
    <source>
        <dbReference type="EMBL" id="MAA13358.1"/>
    </source>
</evidence>
<name>A0A224Y6Y8_9ACAR</name>
<reference evidence="1" key="1">
    <citation type="journal article" date="2017" name="Parasit. Vectors">
        <title>Sialotranscriptomics of Rhipicephalus zambeziensis reveals intricate expression profiles of secretory proteins and suggests tight temporal transcriptional regulation during blood-feeding.</title>
        <authorList>
            <person name="de Castro M.H."/>
            <person name="de Klerk D."/>
            <person name="Pienaar R."/>
            <person name="Rees D.J.G."/>
            <person name="Mans B.J."/>
        </authorList>
    </citation>
    <scope>NUCLEOTIDE SEQUENCE</scope>
    <source>
        <tissue evidence="1">Salivary glands</tissue>
    </source>
</reference>